<dbReference type="AlphaFoldDB" id="A0A9E7GJN9"/>
<accession>A0A9E7GJN9</accession>
<feature type="transmembrane region" description="Helical" evidence="1">
    <location>
        <begin position="79"/>
        <end position="96"/>
    </location>
</feature>
<evidence type="ECO:0000313" key="3">
    <source>
        <dbReference type="Proteomes" id="UP001055439"/>
    </source>
</evidence>
<evidence type="ECO:0000313" key="2">
    <source>
        <dbReference type="EMBL" id="URE12378.1"/>
    </source>
</evidence>
<keyword evidence="1" id="KW-1133">Transmembrane helix</keyword>
<dbReference type="EMBL" id="CP097508">
    <property type="protein sequence ID" value="URE12378.1"/>
    <property type="molecule type" value="Genomic_DNA"/>
</dbReference>
<organism evidence="2 3">
    <name type="scientific">Musa troglodytarum</name>
    <name type="common">fe'i banana</name>
    <dbReference type="NCBI Taxonomy" id="320322"/>
    <lineage>
        <taxon>Eukaryota</taxon>
        <taxon>Viridiplantae</taxon>
        <taxon>Streptophyta</taxon>
        <taxon>Embryophyta</taxon>
        <taxon>Tracheophyta</taxon>
        <taxon>Spermatophyta</taxon>
        <taxon>Magnoliopsida</taxon>
        <taxon>Liliopsida</taxon>
        <taxon>Zingiberales</taxon>
        <taxon>Musaceae</taxon>
        <taxon>Musa</taxon>
    </lineage>
</organism>
<protein>
    <submittedName>
        <fullName evidence="2">Uncharacterized protein</fullName>
    </submittedName>
</protein>
<keyword evidence="3" id="KW-1185">Reference proteome</keyword>
<sequence length="152" mass="17528">MGWDPLRVCFLFPNHEAGSCGSSDKRGFDRWELWRREDEDRLHIGPVPEGGEDLETLDDLRTSMENAGILFAVMLDNKVSPFSVFILLLLLLFPLWRRCRFSFSLLLEFCFLDRAVDSTGCSWRSEKIQGAVFFSLGGADAERVWFKVHCKM</sequence>
<dbReference type="Proteomes" id="UP001055439">
    <property type="component" value="Chromosome 6"/>
</dbReference>
<gene>
    <name evidence="2" type="ORF">MUK42_35369</name>
</gene>
<proteinExistence type="predicted"/>
<evidence type="ECO:0000256" key="1">
    <source>
        <dbReference type="SAM" id="Phobius"/>
    </source>
</evidence>
<keyword evidence="1" id="KW-0472">Membrane</keyword>
<keyword evidence="1" id="KW-0812">Transmembrane</keyword>
<reference evidence="2" key="1">
    <citation type="submission" date="2022-05" db="EMBL/GenBank/DDBJ databases">
        <title>The Musa troglodytarum L. genome provides insights into the mechanism of non-climacteric behaviour and enrichment of carotenoids.</title>
        <authorList>
            <person name="Wang J."/>
        </authorList>
    </citation>
    <scope>NUCLEOTIDE SEQUENCE</scope>
    <source>
        <tissue evidence="2">Leaf</tissue>
    </source>
</reference>
<name>A0A9E7GJN9_9LILI</name>